<proteinExistence type="predicted"/>
<dbReference type="InParanoid" id="A0A0G4EIR6"/>
<evidence type="ECO:0000313" key="1">
    <source>
        <dbReference type="EMBL" id="CEL95792.1"/>
    </source>
</evidence>
<sequence length="133" mass="14934">MSDLYLRFTMNAAQSVPHESLLCALYDNWDAIDLDRSHSQSAVDPIDMAAPAEHRHVWLNAASTERIMGAPGWAIALLPAAIDQDACQRPFRHLFRLQVFRKPGMDPHEQATDYNAQCCARVYWGGQLAEVVP</sequence>
<dbReference type="PhylomeDB" id="A0A0G4EIR6"/>
<name>A0A0G4EIR6_VITBC</name>
<dbReference type="EMBL" id="CDMY01000238">
    <property type="protein sequence ID" value="CEL95792.1"/>
    <property type="molecule type" value="Genomic_DNA"/>
</dbReference>
<keyword evidence="2" id="KW-1185">Reference proteome</keyword>
<evidence type="ECO:0000313" key="2">
    <source>
        <dbReference type="Proteomes" id="UP000041254"/>
    </source>
</evidence>
<organism evidence="1 2">
    <name type="scientific">Vitrella brassicaformis (strain CCMP3155)</name>
    <dbReference type="NCBI Taxonomy" id="1169540"/>
    <lineage>
        <taxon>Eukaryota</taxon>
        <taxon>Sar</taxon>
        <taxon>Alveolata</taxon>
        <taxon>Colpodellida</taxon>
        <taxon>Vitrellaceae</taxon>
        <taxon>Vitrella</taxon>
    </lineage>
</organism>
<gene>
    <name evidence="1" type="ORF">Vbra_5030</name>
</gene>
<protein>
    <submittedName>
        <fullName evidence="1">Uncharacterized protein</fullName>
    </submittedName>
</protein>
<dbReference type="Proteomes" id="UP000041254">
    <property type="component" value="Unassembled WGS sequence"/>
</dbReference>
<dbReference type="VEuPathDB" id="CryptoDB:Vbra_5030"/>
<accession>A0A0G4EIR6</accession>
<reference evidence="1 2" key="1">
    <citation type="submission" date="2014-11" db="EMBL/GenBank/DDBJ databases">
        <authorList>
            <person name="Zhu J."/>
            <person name="Qi W."/>
            <person name="Song R."/>
        </authorList>
    </citation>
    <scope>NUCLEOTIDE SEQUENCE [LARGE SCALE GENOMIC DNA]</scope>
</reference>
<dbReference type="AlphaFoldDB" id="A0A0G4EIR6"/>